<accession>A0A5E4LWU2</accession>
<protein>
    <submittedName>
        <fullName evidence="3">Type II/IV secretion system protein</fullName>
    </submittedName>
</protein>
<comment type="caution">
    <text evidence="3">The sequence shown here is derived from an EMBL/GenBank/DDBJ whole genome shotgun (WGS) entry which is preliminary data.</text>
</comment>
<evidence type="ECO:0000313" key="3">
    <source>
        <dbReference type="EMBL" id="VVC04346.1"/>
    </source>
</evidence>
<dbReference type="InterPro" id="IPR001482">
    <property type="entry name" value="T2SS/T4SS_dom"/>
</dbReference>
<dbReference type="Gene3D" id="3.40.50.300">
    <property type="entry name" value="P-loop containing nucleotide triphosphate hydrolases"/>
    <property type="match status" value="1"/>
</dbReference>
<dbReference type="InterPro" id="IPR027417">
    <property type="entry name" value="P-loop_NTPase"/>
</dbReference>
<dbReference type="Pfam" id="PF00437">
    <property type="entry name" value="T2SSE"/>
    <property type="match status" value="1"/>
</dbReference>
<evidence type="ECO:0000259" key="2">
    <source>
        <dbReference type="Pfam" id="PF00437"/>
    </source>
</evidence>
<dbReference type="AlphaFoldDB" id="A0A5E4LWU2"/>
<dbReference type="Proteomes" id="UP000789941">
    <property type="component" value="Unassembled WGS sequence"/>
</dbReference>
<gene>
    <name evidence="3" type="ORF">LFW2832_00892</name>
</gene>
<dbReference type="PANTHER" id="PTHR30486">
    <property type="entry name" value="TWITCHING MOTILITY PROTEIN PILT"/>
    <property type="match status" value="1"/>
</dbReference>
<dbReference type="SUPFAM" id="SSF52540">
    <property type="entry name" value="P-loop containing nucleoside triphosphate hydrolases"/>
    <property type="match status" value="1"/>
</dbReference>
<reference evidence="3 4" key="1">
    <citation type="submission" date="2019-08" db="EMBL/GenBank/DDBJ databases">
        <authorList>
            <person name="Vazquez-Campos X."/>
        </authorList>
    </citation>
    <scope>NUCLEOTIDE SEQUENCE [LARGE SCALE GENOMIC DNA]</scope>
    <source>
        <strain evidence="3">LFW-283_2</strain>
    </source>
</reference>
<comment type="similarity">
    <text evidence="1">Belongs to the GSP E family.</text>
</comment>
<evidence type="ECO:0000256" key="1">
    <source>
        <dbReference type="ARBA" id="ARBA00006611"/>
    </source>
</evidence>
<dbReference type="EMBL" id="CABMJJ010000009">
    <property type="protein sequence ID" value="VVC04346.1"/>
    <property type="molecule type" value="Genomic_DNA"/>
</dbReference>
<dbReference type="GO" id="GO:0016887">
    <property type="term" value="F:ATP hydrolysis activity"/>
    <property type="evidence" value="ECO:0007669"/>
    <property type="project" value="InterPro"/>
</dbReference>
<feature type="domain" description="Bacterial type II secretion system protein E" evidence="2">
    <location>
        <begin position="108"/>
        <end position="398"/>
    </location>
</feature>
<dbReference type="Gene3D" id="3.30.450.380">
    <property type="match status" value="1"/>
</dbReference>
<sequence>MLGWRILGQGEYKLDIPELSDDEKRLILATEERIKEIARTNSVDDLEARKSMIESAMSYCVNKNCFYLNSNQTAYLNKIAFIHIYGFGFLEQLVNDNEIEEISIIGPNKPVYVYIRKIGWKSINACFETEQAIADMINKMARGLGRHITMQNPRLDAVLPNGSRLHASLAPISEGEITVRKFRQRPFSPKELSGDLVSIEGLALLSMIMQCDFSVILAGNTASGKTTTMNSLFSFIPSTERVIITEETPEINVPHKHQLRLVANKEMDVKLKDLVYDSLRMRPDRVIIGEVRNKEEIEALFDVLLAGQARGNYATFHAQSADETLTRLSSFGIRRADLTCIDCIVVQRRMLEYNHQKRENREIRRITDIAEVRGEVTHSLYHDGRLHLQESLLVEKICDHFKLGKKELEVELGKRKQLILNANSDYFEFFDHIQKALYGGE</sequence>
<dbReference type="PANTHER" id="PTHR30486:SF15">
    <property type="entry name" value="TYPE II_IV SECRETION SYSTEM ATPASE"/>
    <property type="match status" value="1"/>
</dbReference>
<name>A0A5E4LWU2_9ARCH</name>
<organism evidence="3 4">
    <name type="scientific">Candidatus Bilamarchaeum dharawalense</name>
    <dbReference type="NCBI Taxonomy" id="2885759"/>
    <lineage>
        <taxon>Archaea</taxon>
        <taxon>Candidatus Micrarchaeota</taxon>
        <taxon>Candidatus Micrarchaeia</taxon>
        <taxon>Candidatus Anstonellales</taxon>
        <taxon>Candidatus Bilamarchaeaceae</taxon>
        <taxon>Candidatus Bilamarchaeum</taxon>
    </lineage>
</organism>
<dbReference type="InterPro" id="IPR050921">
    <property type="entry name" value="T4SS_GSP_E_ATPase"/>
</dbReference>
<evidence type="ECO:0000313" key="4">
    <source>
        <dbReference type="Proteomes" id="UP000789941"/>
    </source>
</evidence>
<proteinExistence type="inferred from homology"/>